<feature type="compositionally biased region" description="Basic and acidic residues" evidence="1">
    <location>
        <begin position="375"/>
        <end position="386"/>
    </location>
</feature>
<feature type="compositionally biased region" description="Polar residues" evidence="1">
    <location>
        <begin position="683"/>
        <end position="695"/>
    </location>
</feature>
<feature type="region of interest" description="Disordered" evidence="1">
    <location>
        <begin position="320"/>
        <end position="351"/>
    </location>
</feature>
<feature type="compositionally biased region" description="Polar residues" evidence="1">
    <location>
        <begin position="528"/>
        <end position="538"/>
    </location>
</feature>
<gene>
    <name evidence="2" type="ORF">CLIB1423_10S01530</name>
</gene>
<dbReference type="OrthoDB" id="4085524at2759"/>
<name>A0A9P0VYU3_9ASCO</name>
<feature type="region of interest" description="Disordered" evidence="1">
    <location>
        <begin position="594"/>
        <end position="620"/>
    </location>
</feature>
<feature type="region of interest" description="Disordered" evidence="1">
    <location>
        <begin position="1"/>
        <end position="30"/>
    </location>
</feature>
<feature type="compositionally biased region" description="Basic and acidic residues" evidence="1">
    <location>
        <begin position="830"/>
        <end position="852"/>
    </location>
</feature>
<feature type="compositionally biased region" description="Basic residues" evidence="1">
    <location>
        <begin position="853"/>
        <end position="864"/>
    </location>
</feature>
<evidence type="ECO:0000313" key="2">
    <source>
        <dbReference type="EMBL" id="CAH2353286.1"/>
    </source>
</evidence>
<organism evidence="2 3">
    <name type="scientific">[Candida] railenensis</name>
    <dbReference type="NCBI Taxonomy" id="45579"/>
    <lineage>
        <taxon>Eukaryota</taxon>
        <taxon>Fungi</taxon>
        <taxon>Dikarya</taxon>
        <taxon>Ascomycota</taxon>
        <taxon>Saccharomycotina</taxon>
        <taxon>Pichiomycetes</taxon>
        <taxon>Debaryomycetaceae</taxon>
        <taxon>Kurtzmaniella</taxon>
    </lineage>
</organism>
<dbReference type="Proteomes" id="UP000837801">
    <property type="component" value="Unassembled WGS sequence"/>
</dbReference>
<feature type="compositionally biased region" description="Low complexity" evidence="1">
    <location>
        <begin position="324"/>
        <end position="333"/>
    </location>
</feature>
<dbReference type="EMBL" id="CAKXYY010000010">
    <property type="protein sequence ID" value="CAH2353286.1"/>
    <property type="molecule type" value="Genomic_DNA"/>
</dbReference>
<feature type="compositionally biased region" description="Low complexity" evidence="1">
    <location>
        <begin position="459"/>
        <end position="472"/>
    </location>
</feature>
<evidence type="ECO:0000256" key="1">
    <source>
        <dbReference type="SAM" id="MobiDB-lite"/>
    </source>
</evidence>
<feature type="compositionally biased region" description="Low complexity" evidence="1">
    <location>
        <begin position="546"/>
        <end position="555"/>
    </location>
</feature>
<sequence length="864" mass="94369">MFHRRAARTTHTTAYTGVNHAAGPNNQPDNHAMAAALTIGQKLKENGNVGISAVQHQQPIHEQNSRAAASRSQSVRRYSLQPPPKQSEQQQQTTGRRSSLLKRSTSITTKPQAGSNAGAKTGANSPGNAFSNFASSSHNTHQPPISRNTSVARRQSVDSTEYSNHASMHDLKLQQISPQRNNAPPVVKMVKKYVPTANGIQIIEVPEESFQKEIARSNSLRSNNSFVRSASMRKLNNSPSLNKINTSSRGKLATGAPGSRLSSLIEKRPLRPMKEESPTGLSESKELDSLDLEIEKERKKVEELERKKKEFAKLKEQRLRLQQEAEAAATANEAESEAESAAEAHEEHILDPTTVEKVVAATTPAVDPHQVVVDELDKKDNNHDSIEPSIVIGEDDYGIEEVSNSNSDSESPSLAKHLRPKFDDRTVIIEPTNDQITPPPEIVDHESLQIPMPSGNGGSSSSSLRSIGSYDSNGFPKSALKQPVKSAMKNSAIYSNSSITSSSNSNSNSNAAQQAYLSLATAENTRLNSKLSSSQLQVEQHHSIPQQQHTPQKQEQVAKRLSLRKAPAQQQQQQYGANGFAKTLRPQSTLVENGVGRQDQHHYPQKAVGGGAAAGMSGRSLRERPASYVAPIAPHPALQPGYQSPSKVRAADLYARANARPMSTFKPIERKSSFSREESEVRNGNNGKPVTNGNGKTAPPPASTQRLTLRGPHQVQPTRIKPQQQPAQAQVNKKTEPPNPYALKNGSATVGSPQNIENSKNGGFRSRLLDSDEETSIASISHKDNNTTNINHSSSHRMFNSRFNDSDDEIDNSVLPSPVSRPSQTSERLISLREDKTKSKSQKKPDDKEKKKFGGKLRKLFGKN</sequence>
<reference evidence="2" key="1">
    <citation type="submission" date="2022-03" db="EMBL/GenBank/DDBJ databases">
        <authorList>
            <person name="Legras J.-L."/>
            <person name="Devillers H."/>
            <person name="Grondin C."/>
        </authorList>
    </citation>
    <scope>NUCLEOTIDE SEQUENCE</scope>
    <source>
        <strain evidence="2">CLIB 1423</strain>
    </source>
</reference>
<feature type="compositionally biased region" description="Polar residues" evidence="1">
    <location>
        <begin position="746"/>
        <end position="761"/>
    </location>
</feature>
<feature type="compositionally biased region" description="Low complexity" evidence="1">
    <location>
        <begin position="400"/>
        <end position="413"/>
    </location>
</feature>
<feature type="compositionally biased region" description="Polar residues" evidence="1">
    <location>
        <begin position="93"/>
        <end position="115"/>
    </location>
</feature>
<accession>A0A9P0VYU3</accession>
<feature type="compositionally biased region" description="Basic and acidic residues" evidence="1">
    <location>
        <begin position="265"/>
        <end position="288"/>
    </location>
</feature>
<feature type="compositionally biased region" description="Low complexity" evidence="1">
    <location>
        <begin position="123"/>
        <end position="137"/>
    </location>
</feature>
<feature type="region of interest" description="Disordered" evidence="1">
    <location>
        <begin position="57"/>
        <end position="182"/>
    </location>
</feature>
<dbReference type="AlphaFoldDB" id="A0A9P0VYU3"/>
<feature type="region of interest" description="Disordered" evidence="1">
    <location>
        <begin position="664"/>
        <end position="864"/>
    </location>
</feature>
<feature type="compositionally biased region" description="Low complexity" evidence="1">
    <location>
        <begin position="65"/>
        <end position="77"/>
    </location>
</feature>
<evidence type="ECO:0000313" key="3">
    <source>
        <dbReference type="Proteomes" id="UP000837801"/>
    </source>
</evidence>
<feature type="compositionally biased region" description="Polar residues" evidence="1">
    <location>
        <begin position="236"/>
        <end position="249"/>
    </location>
</feature>
<protein>
    <submittedName>
        <fullName evidence="2">Uncharacterized protein</fullName>
    </submittedName>
</protein>
<proteinExistence type="predicted"/>
<feature type="compositionally biased region" description="Polar residues" evidence="1">
    <location>
        <begin position="715"/>
        <end position="732"/>
    </location>
</feature>
<comment type="caution">
    <text evidence="2">The sequence shown here is derived from an EMBL/GenBank/DDBJ whole genome shotgun (WGS) entry which is preliminary data.</text>
</comment>
<feature type="region of interest" description="Disordered" evidence="1">
    <location>
        <begin position="236"/>
        <end position="288"/>
    </location>
</feature>
<feature type="compositionally biased region" description="Polar residues" evidence="1">
    <location>
        <begin position="138"/>
        <end position="166"/>
    </location>
</feature>
<feature type="region of interest" description="Disordered" evidence="1">
    <location>
        <begin position="369"/>
        <end position="487"/>
    </location>
</feature>
<feature type="compositionally biased region" description="Basic and acidic residues" evidence="1">
    <location>
        <begin position="667"/>
        <end position="681"/>
    </location>
</feature>
<keyword evidence="3" id="KW-1185">Reference proteome</keyword>
<feature type="region of interest" description="Disordered" evidence="1">
    <location>
        <begin position="528"/>
        <end position="580"/>
    </location>
</feature>